<proteinExistence type="predicted"/>
<evidence type="ECO:0000256" key="1">
    <source>
        <dbReference type="SAM" id="MobiDB-lite"/>
    </source>
</evidence>
<feature type="region of interest" description="Disordered" evidence="1">
    <location>
        <begin position="1"/>
        <end position="30"/>
    </location>
</feature>
<organism evidence="2 3">
    <name type="scientific">Chionoecetes opilio</name>
    <name type="common">Atlantic snow crab</name>
    <name type="synonym">Cancer opilio</name>
    <dbReference type="NCBI Taxonomy" id="41210"/>
    <lineage>
        <taxon>Eukaryota</taxon>
        <taxon>Metazoa</taxon>
        <taxon>Ecdysozoa</taxon>
        <taxon>Arthropoda</taxon>
        <taxon>Crustacea</taxon>
        <taxon>Multicrustacea</taxon>
        <taxon>Malacostraca</taxon>
        <taxon>Eumalacostraca</taxon>
        <taxon>Eucarida</taxon>
        <taxon>Decapoda</taxon>
        <taxon>Pleocyemata</taxon>
        <taxon>Brachyura</taxon>
        <taxon>Eubrachyura</taxon>
        <taxon>Majoidea</taxon>
        <taxon>Majidae</taxon>
        <taxon>Chionoecetes</taxon>
    </lineage>
</organism>
<keyword evidence="3" id="KW-1185">Reference proteome</keyword>
<dbReference type="AlphaFoldDB" id="A0A8J4YLX4"/>
<name>A0A8J4YLX4_CHIOP</name>
<sequence length="136" mass="15689">MPNNIEALNASRCSSTFSRTPPHPTYSTPAHWEAPPLHFSARKLAKSKADLSPASWHQRQGRQYDLLRLMQLTSFSQTLHRHNNMDRSRRALPPRRVYSPLPAYPTTPLLYRLNSLPYYEHPARNNPVTIDVPNPH</sequence>
<accession>A0A8J4YLX4</accession>
<gene>
    <name evidence="2" type="ORF">GWK47_028687</name>
</gene>
<protein>
    <submittedName>
        <fullName evidence="2">Uncharacterized protein</fullName>
    </submittedName>
</protein>
<evidence type="ECO:0000313" key="2">
    <source>
        <dbReference type="EMBL" id="KAG0730222.1"/>
    </source>
</evidence>
<evidence type="ECO:0000313" key="3">
    <source>
        <dbReference type="Proteomes" id="UP000770661"/>
    </source>
</evidence>
<reference evidence="2" key="1">
    <citation type="submission" date="2020-07" db="EMBL/GenBank/DDBJ databases">
        <title>The High-quality genome of the commercially important snow crab, Chionoecetes opilio.</title>
        <authorList>
            <person name="Jeong J.-H."/>
            <person name="Ryu S."/>
        </authorList>
    </citation>
    <scope>NUCLEOTIDE SEQUENCE</scope>
    <source>
        <strain evidence="2">MADBK_172401_WGS</strain>
        <tissue evidence="2">Digestive gland</tissue>
    </source>
</reference>
<comment type="caution">
    <text evidence="2">The sequence shown here is derived from an EMBL/GenBank/DDBJ whole genome shotgun (WGS) entry which is preliminary data.</text>
</comment>
<dbReference type="Proteomes" id="UP000770661">
    <property type="component" value="Unassembled WGS sequence"/>
</dbReference>
<dbReference type="EMBL" id="JACEEZ010000374">
    <property type="protein sequence ID" value="KAG0730222.1"/>
    <property type="molecule type" value="Genomic_DNA"/>
</dbReference>